<dbReference type="Pfam" id="PF04140">
    <property type="entry name" value="ICMT"/>
    <property type="match status" value="1"/>
</dbReference>
<accession>A0A5Q5BJG7</accession>
<keyword evidence="4 5" id="KW-0472">Membrane</keyword>
<dbReference type="GO" id="GO:0004671">
    <property type="term" value="F:protein C-terminal S-isoprenylcysteine carboxyl O-methyltransferase activity"/>
    <property type="evidence" value="ECO:0007669"/>
    <property type="project" value="InterPro"/>
</dbReference>
<evidence type="ECO:0000256" key="3">
    <source>
        <dbReference type="ARBA" id="ARBA00022989"/>
    </source>
</evidence>
<evidence type="ECO:0000256" key="4">
    <source>
        <dbReference type="ARBA" id="ARBA00023136"/>
    </source>
</evidence>
<gene>
    <name evidence="6" type="ordered locus">Mmcs_2329</name>
</gene>
<name>A0A5Q5BJG7_MYCSS</name>
<evidence type="ECO:0000313" key="6">
    <source>
        <dbReference type="EMBL" id="ABG08437.1"/>
    </source>
</evidence>
<sequence length="184" mass="20573">MYPVIYYLFIVAVGVERVLELVVARRHTRWSIANGGREFGRGHYPLMVTMHTLLLVSCVVEVSVAHRPFIPWLGWTMVAVVVASTVVRWWCVSVLGNHWNPRLIVIPGAPLVRRGPYRWVHHPNYIAVAAEVAALPLIHSAWVTAIVFTIANALVLTVRIRAENVALGYQNVVTKPPVGHHSPT</sequence>
<dbReference type="GO" id="GO:0032259">
    <property type="term" value="P:methylation"/>
    <property type="evidence" value="ECO:0007669"/>
    <property type="project" value="UniProtKB-KW"/>
</dbReference>
<feature type="transmembrane region" description="Helical" evidence="5">
    <location>
        <begin position="44"/>
        <end position="66"/>
    </location>
</feature>
<dbReference type="Gene3D" id="1.20.120.1630">
    <property type="match status" value="1"/>
</dbReference>
<evidence type="ECO:0000256" key="2">
    <source>
        <dbReference type="ARBA" id="ARBA00022692"/>
    </source>
</evidence>
<proteinExistence type="predicted"/>
<dbReference type="KEGG" id="mmc:Mmcs_2329"/>
<keyword evidence="6" id="KW-0489">Methyltransferase</keyword>
<reference evidence="6" key="1">
    <citation type="submission" date="2006-06" db="EMBL/GenBank/DDBJ databases">
        <title>Complete sequence of chromosome of Mycobacterium sp. MCS.</title>
        <authorList>
            <consortium name="US DOE Joint Genome Institute"/>
            <person name="Copeland A."/>
            <person name="Lucas S."/>
            <person name="Lapidus A."/>
            <person name="Barry K."/>
            <person name="Detter J.C."/>
            <person name="Glavina del Rio T."/>
            <person name="Hammon N."/>
            <person name="Israni S."/>
            <person name="Dalin E."/>
            <person name="Tice H."/>
            <person name="Pitluck S."/>
            <person name="Martinez M."/>
            <person name="Schmutz J."/>
            <person name="Larimer F."/>
            <person name="Land M."/>
            <person name="Hauser L."/>
            <person name="Kyrpides N."/>
            <person name="Kim E."/>
            <person name="Miller C.D."/>
            <person name="Hughes J.E."/>
            <person name="Anderson A.J."/>
            <person name="Sims R.C."/>
            <person name="Richardson P."/>
        </authorList>
    </citation>
    <scope>NUCLEOTIDE SEQUENCE [LARGE SCALE GENOMIC DNA]</scope>
    <source>
        <strain evidence="6">MCS</strain>
    </source>
</reference>
<keyword evidence="6" id="KW-0808">Transferase</keyword>
<organism evidence="6">
    <name type="scientific">Mycobacterium sp. (strain MCS)</name>
    <dbReference type="NCBI Taxonomy" id="164756"/>
    <lineage>
        <taxon>Bacteria</taxon>
        <taxon>Bacillati</taxon>
        <taxon>Actinomycetota</taxon>
        <taxon>Actinomycetes</taxon>
        <taxon>Mycobacteriales</taxon>
        <taxon>Mycobacteriaceae</taxon>
        <taxon>Mycobacterium</taxon>
    </lineage>
</organism>
<dbReference type="AlphaFoldDB" id="A0A5Q5BJG7"/>
<keyword evidence="2 5" id="KW-0812">Transmembrane</keyword>
<feature type="transmembrane region" description="Helical" evidence="5">
    <location>
        <begin position="6"/>
        <end position="23"/>
    </location>
</feature>
<dbReference type="InterPro" id="IPR007269">
    <property type="entry name" value="ICMT_MeTrfase"/>
</dbReference>
<protein>
    <submittedName>
        <fullName evidence="6">Isoprenylcysteine carboxyl methyltransferase</fullName>
    </submittedName>
</protein>
<feature type="transmembrane region" description="Helical" evidence="5">
    <location>
        <begin position="72"/>
        <end position="92"/>
    </location>
</feature>
<comment type="subcellular location">
    <subcellularLocation>
        <location evidence="1">Membrane</location>
        <topology evidence="1">Multi-pass membrane protein</topology>
    </subcellularLocation>
</comment>
<dbReference type="GO" id="GO:0016020">
    <property type="term" value="C:membrane"/>
    <property type="evidence" value="ECO:0007669"/>
    <property type="project" value="UniProtKB-SubCell"/>
</dbReference>
<evidence type="ECO:0000256" key="5">
    <source>
        <dbReference type="SAM" id="Phobius"/>
    </source>
</evidence>
<evidence type="ECO:0000256" key="1">
    <source>
        <dbReference type="ARBA" id="ARBA00004141"/>
    </source>
</evidence>
<keyword evidence="3 5" id="KW-1133">Transmembrane helix</keyword>
<dbReference type="EMBL" id="CP000384">
    <property type="protein sequence ID" value="ABG08437.1"/>
    <property type="molecule type" value="Genomic_DNA"/>
</dbReference>